<comment type="caution">
    <text evidence="1">The sequence shown here is derived from an EMBL/GenBank/DDBJ whole genome shotgun (WGS) entry which is preliminary data.</text>
</comment>
<dbReference type="EMBL" id="VUNS01000023">
    <property type="protein sequence ID" value="MST98757.1"/>
    <property type="molecule type" value="Genomic_DNA"/>
</dbReference>
<reference evidence="1 2" key="1">
    <citation type="submission" date="2019-08" db="EMBL/GenBank/DDBJ databases">
        <title>In-depth cultivation of the pig gut microbiome towards novel bacterial diversity and tailored functional studies.</title>
        <authorList>
            <person name="Wylensek D."/>
            <person name="Hitch T.C.A."/>
            <person name="Clavel T."/>
        </authorList>
    </citation>
    <scope>NUCLEOTIDE SEQUENCE [LARGE SCALE GENOMIC DNA]</scope>
    <source>
        <strain evidence="1 2">BBE-744-WT-12</strain>
    </source>
</reference>
<name>A0A844G4R1_9BACT</name>
<dbReference type="Proteomes" id="UP000435649">
    <property type="component" value="Unassembled WGS sequence"/>
</dbReference>
<protein>
    <submittedName>
        <fullName evidence="1">Uncharacterized protein</fullName>
    </submittedName>
</protein>
<accession>A0A844G4R1</accession>
<evidence type="ECO:0000313" key="1">
    <source>
        <dbReference type="EMBL" id="MST98757.1"/>
    </source>
</evidence>
<organism evidence="1 2">
    <name type="scientific">Victivallis lenta</name>
    <dbReference type="NCBI Taxonomy" id="2606640"/>
    <lineage>
        <taxon>Bacteria</taxon>
        <taxon>Pseudomonadati</taxon>
        <taxon>Lentisphaerota</taxon>
        <taxon>Lentisphaeria</taxon>
        <taxon>Victivallales</taxon>
        <taxon>Victivallaceae</taxon>
        <taxon>Victivallis</taxon>
    </lineage>
</organism>
<gene>
    <name evidence="1" type="ORF">FYJ85_17085</name>
</gene>
<sequence>MLNLDREFQKLCKILEKEQEIVILALGGNASFHFREIKTICEFFYEQEISEKRIKTCLKKFGQDESFIPTPTTPKALCEVFEIMLDVKNKRFKIADIPCEYREKWRGLPKLLEEDAEKKDFKYTLAKCCRFLCETLPCDSDKPFSLETARYNVMAVYWFKYLLDKFAKIPYTYPLFACFECLEQIVPSAQQNNVKQVYTNFPKVLNIVNNLLNPIKDNLFYEYECLHKEWMHDPDTKRAFKESWKNSDIYHILSSDGDGEDYLEKGAAFNLLKAAYIGNFLDSPHFEKNFDKETAELLKNKELNVVDVLAGIHHGLLMYSEWLSAEQGYAGKRKKTEQDRKNKEN</sequence>
<dbReference type="AlphaFoldDB" id="A0A844G4R1"/>
<proteinExistence type="predicted"/>
<evidence type="ECO:0000313" key="2">
    <source>
        <dbReference type="Proteomes" id="UP000435649"/>
    </source>
</evidence>
<keyword evidence="2" id="KW-1185">Reference proteome</keyword>
<dbReference type="RefSeq" id="WP_154419742.1">
    <property type="nucleotide sequence ID" value="NZ_VUNS01000023.1"/>
</dbReference>